<sequence>MDDDLNAVHKYFNRKVPEFRSLLPPAVVAPAPAVEAPAPRVIPRDAQPPAESSKAKPPKKKVRVEPAPPSDVIPQATAPLMAVDEPAAPSPASGKAPTKPLPVPSSKRAPPPKDAAPVSFRAPSAPRKRRQGKHTAHGASRRAIILTPPADSPVTVASFTPEVINSLNQLLKKDVKSDVVFTHASVEGNGISRSADLPKSERPHWSLPITSMSYLKIVDIPHVPASSKEWALKQHEAFMSALNKSPVGALLAKIIKHKPRFMRASPIQTHAGHGSTFTTRWRAQTPASTFPSLCPLAARTAKSRALARTPAPSIARAVSAGATIQISAAPSAPAAPSALVLTPRPITSSVSTLSTLTCDNAQIVPRLNARRTSAHIPLRTRRSVRFGKIGSIVHGLNASSPRV</sequence>
<accession>A0A8H7EWD1</accession>
<dbReference type="AlphaFoldDB" id="A0A8H7EWD1"/>
<evidence type="ECO:0000313" key="2">
    <source>
        <dbReference type="EMBL" id="KAF7761153.1"/>
    </source>
</evidence>
<feature type="region of interest" description="Disordered" evidence="1">
    <location>
        <begin position="32"/>
        <end position="142"/>
    </location>
</feature>
<gene>
    <name evidence="2" type="ORF">Agabi119p4_10562</name>
</gene>
<comment type="caution">
    <text evidence="2">The sequence shown here is derived from an EMBL/GenBank/DDBJ whole genome shotgun (WGS) entry which is preliminary data.</text>
</comment>
<name>A0A8H7EWD1_AGABI</name>
<proteinExistence type="predicted"/>
<feature type="compositionally biased region" description="Low complexity" evidence="1">
    <location>
        <begin position="86"/>
        <end position="98"/>
    </location>
</feature>
<feature type="compositionally biased region" description="Basic residues" evidence="1">
    <location>
        <begin position="126"/>
        <end position="140"/>
    </location>
</feature>
<evidence type="ECO:0000256" key="1">
    <source>
        <dbReference type="SAM" id="MobiDB-lite"/>
    </source>
</evidence>
<organism evidence="2 3">
    <name type="scientific">Agaricus bisporus var. burnettii</name>
    <dbReference type="NCBI Taxonomy" id="192524"/>
    <lineage>
        <taxon>Eukaryota</taxon>
        <taxon>Fungi</taxon>
        <taxon>Dikarya</taxon>
        <taxon>Basidiomycota</taxon>
        <taxon>Agaricomycotina</taxon>
        <taxon>Agaricomycetes</taxon>
        <taxon>Agaricomycetidae</taxon>
        <taxon>Agaricales</taxon>
        <taxon>Agaricineae</taxon>
        <taxon>Agaricaceae</taxon>
        <taxon>Agaricus</taxon>
    </lineage>
</organism>
<protein>
    <submittedName>
        <fullName evidence="2">Uncharacterized protein</fullName>
    </submittedName>
</protein>
<dbReference type="EMBL" id="JABXXO010000014">
    <property type="protein sequence ID" value="KAF7761153.1"/>
    <property type="molecule type" value="Genomic_DNA"/>
</dbReference>
<reference evidence="2 3" key="1">
    <citation type="journal article" name="Sci. Rep.">
        <title>Telomere-to-telomere assembled and centromere annotated genomes of the two main subspecies of the button mushroom Agaricus bisporus reveal especially polymorphic chromosome ends.</title>
        <authorList>
            <person name="Sonnenberg A.S.M."/>
            <person name="Sedaghat-Telgerd N."/>
            <person name="Lavrijssen B."/>
            <person name="Ohm R.A."/>
            <person name="Hendrickx P.M."/>
            <person name="Scholtmeijer K."/>
            <person name="Baars J.J.P."/>
            <person name="van Peer A."/>
        </authorList>
    </citation>
    <scope>NUCLEOTIDE SEQUENCE [LARGE SCALE GENOMIC DNA]</scope>
    <source>
        <strain evidence="2 3">H119_p4</strain>
    </source>
</reference>
<dbReference type="Proteomes" id="UP000629468">
    <property type="component" value="Unassembled WGS sequence"/>
</dbReference>
<evidence type="ECO:0000313" key="3">
    <source>
        <dbReference type="Proteomes" id="UP000629468"/>
    </source>
</evidence>